<keyword evidence="9 13" id="KW-1133">Transmembrane helix</keyword>
<dbReference type="GO" id="GO:0006888">
    <property type="term" value="P:endoplasmic reticulum to Golgi vesicle-mediated transport"/>
    <property type="evidence" value="ECO:0007669"/>
    <property type="project" value="TreeGrafter"/>
</dbReference>
<reference evidence="14" key="1">
    <citation type="submission" date="2018-08" db="EMBL/GenBank/DDBJ databases">
        <authorList>
            <person name="Cornetti L."/>
        </authorList>
    </citation>
    <scope>NUCLEOTIDE SEQUENCE</scope>
    <source>
        <strain evidence="14">ZA-DOLI</strain>
    </source>
</reference>
<keyword evidence="8" id="KW-0653">Protein transport</keyword>
<comment type="subcellular location">
    <subcellularLocation>
        <location evidence="1">Endoplasmic reticulum membrane</location>
        <topology evidence="1">Single-pass membrane protein</topology>
    </subcellularLocation>
</comment>
<evidence type="ECO:0000256" key="6">
    <source>
        <dbReference type="ARBA" id="ARBA00022824"/>
    </source>
</evidence>
<keyword evidence="5" id="KW-0677">Repeat</keyword>
<proteinExistence type="evidence at transcript level"/>
<dbReference type="GO" id="GO:0005085">
    <property type="term" value="F:guanyl-nucleotide exchange factor activity"/>
    <property type="evidence" value="ECO:0007669"/>
    <property type="project" value="InterPro"/>
</dbReference>
<dbReference type="GO" id="GO:0003400">
    <property type="term" value="P:regulation of COPII vesicle coating"/>
    <property type="evidence" value="ECO:0007669"/>
    <property type="project" value="TreeGrafter"/>
</dbReference>
<feature type="transmembrane region" description="Helical" evidence="13">
    <location>
        <begin position="415"/>
        <end position="439"/>
    </location>
</feature>
<feature type="region of interest" description="Disordered" evidence="12">
    <location>
        <begin position="116"/>
        <end position="153"/>
    </location>
</feature>
<evidence type="ECO:0000256" key="4">
    <source>
        <dbReference type="ARBA" id="ARBA00022692"/>
    </source>
</evidence>
<dbReference type="GO" id="GO:0015031">
    <property type="term" value="P:protein transport"/>
    <property type="evidence" value="ECO:0007669"/>
    <property type="project" value="UniProtKB-KW"/>
</dbReference>
<evidence type="ECO:0000256" key="5">
    <source>
        <dbReference type="ARBA" id="ARBA00022737"/>
    </source>
</evidence>
<accession>A0A4Y7M3R4</accession>
<keyword evidence="7" id="KW-0931">ER-Golgi transport</keyword>
<dbReference type="GO" id="GO:0005789">
    <property type="term" value="C:endoplasmic reticulum membrane"/>
    <property type="evidence" value="ECO:0007669"/>
    <property type="project" value="UniProtKB-SubCell"/>
</dbReference>
<feature type="repeat" description="WD" evidence="11">
    <location>
        <begin position="219"/>
        <end position="260"/>
    </location>
</feature>
<evidence type="ECO:0000256" key="12">
    <source>
        <dbReference type="SAM" id="MobiDB-lite"/>
    </source>
</evidence>
<organism evidence="14">
    <name type="scientific">Daphnia dolichocephala</name>
    <dbReference type="NCBI Taxonomy" id="2282166"/>
    <lineage>
        <taxon>Eukaryota</taxon>
        <taxon>Metazoa</taxon>
        <taxon>Ecdysozoa</taxon>
        <taxon>Arthropoda</taxon>
        <taxon>Crustacea</taxon>
        <taxon>Branchiopoda</taxon>
        <taxon>Diplostraca</taxon>
        <taxon>Cladocera</taxon>
        <taxon>Anomopoda</taxon>
        <taxon>Daphniidae</taxon>
        <taxon>Daphnia</taxon>
    </lineage>
</organism>
<dbReference type="PANTHER" id="PTHR23284">
    <property type="entry name" value="PROLACTIN REGULATORY ELEMENT BINDING PROTEIN"/>
    <property type="match status" value="1"/>
</dbReference>
<dbReference type="SMART" id="SM00320">
    <property type="entry name" value="WD40"/>
    <property type="match status" value="4"/>
</dbReference>
<dbReference type="PROSITE" id="PS50082">
    <property type="entry name" value="WD_REPEATS_2"/>
    <property type="match status" value="2"/>
</dbReference>
<evidence type="ECO:0000256" key="11">
    <source>
        <dbReference type="PROSITE-ProRule" id="PRU00221"/>
    </source>
</evidence>
<dbReference type="InterPro" id="IPR001680">
    <property type="entry name" value="WD40_rpt"/>
</dbReference>
<protein>
    <submittedName>
        <fullName evidence="14">EOG090X07XQ</fullName>
    </submittedName>
</protein>
<evidence type="ECO:0000256" key="1">
    <source>
        <dbReference type="ARBA" id="ARBA00004389"/>
    </source>
</evidence>
<evidence type="ECO:0000256" key="13">
    <source>
        <dbReference type="SAM" id="Phobius"/>
    </source>
</evidence>
<dbReference type="PROSITE" id="PS50294">
    <property type="entry name" value="WD_REPEATS_REGION"/>
    <property type="match status" value="1"/>
</dbReference>
<dbReference type="SUPFAM" id="SSF50978">
    <property type="entry name" value="WD40 repeat-like"/>
    <property type="match status" value="1"/>
</dbReference>
<dbReference type="InterPro" id="IPR015943">
    <property type="entry name" value="WD40/YVTN_repeat-like_dom_sf"/>
</dbReference>
<gene>
    <name evidence="14" type="primary">EOG090X07XQ</name>
</gene>
<dbReference type="InterPro" id="IPR045260">
    <property type="entry name" value="Sec12-like"/>
</dbReference>
<dbReference type="EMBL" id="LR005567">
    <property type="protein sequence ID" value="SVE75186.1"/>
    <property type="molecule type" value="mRNA"/>
</dbReference>
<keyword evidence="2" id="KW-0813">Transport</keyword>
<evidence type="ECO:0000256" key="8">
    <source>
        <dbReference type="ARBA" id="ARBA00022927"/>
    </source>
</evidence>
<evidence type="ECO:0000256" key="9">
    <source>
        <dbReference type="ARBA" id="ARBA00022989"/>
    </source>
</evidence>
<evidence type="ECO:0000313" key="14">
    <source>
        <dbReference type="EMBL" id="SVE75186.1"/>
    </source>
</evidence>
<name>A0A4Y7M3R4_9CRUS</name>
<keyword evidence="10 13" id="KW-0472">Membrane</keyword>
<feature type="compositionally biased region" description="Basic and acidic residues" evidence="12">
    <location>
        <begin position="122"/>
        <end position="153"/>
    </location>
</feature>
<dbReference type="PANTHER" id="PTHR23284:SF0">
    <property type="entry name" value="PROLACTIN REGULATORY ELEMENT-BINDING PROTEIN"/>
    <property type="match status" value="1"/>
</dbReference>
<evidence type="ECO:0000256" key="3">
    <source>
        <dbReference type="ARBA" id="ARBA00022574"/>
    </source>
</evidence>
<dbReference type="AlphaFoldDB" id="A0A4Y7M3R4"/>
<dbReference type="InterPro" id="IPR036322">
    <property type="entry name" value="WD40_repeat_dom_sf"/>
</dbReference>
<evidence type="ECO:0000256" key="2">
    <source>
        <dbReference type="ARBA" id="ARBA00022448"/>
    </source>
</evidence>
<evidence type="ECO:0000256" key="7">
    <source>
        <dbReference type="ARBA" id="ARBA00022892"/>
    </source>
</evidence>
<feature type="repeat" description="WD" evidence="11">
    <location>
        <begin position="187"/>
        <end position="218"/>
    </location>
</feature>
<keyword evidence="6" id="KW-0256">Endoplasmic reticulum</keyword>
<dbReference type="Pfam" id="PF00400">
    <property type="entry name" value="WD40"/>
    <property type="match status" value="2"/>
</dbReference>
<keyword evidence="4 13" id="KW-0812">Transmembrane</keyword>
<dbReference type="Gene3D" id="2.130.10.10">
    <property type="entry name" value="YVTN repeat-like/Quinoprotein amine dehydrogenase"/>
    <property type="match status" value="1"/>
</dbReference>
<evidence type="ECO:0000256" key="10">
    <source>
        <dbReference type="ARBA" id="ARBA00023136"/>
    </source>
</evidence>
<keyword evidence="3 11" id="KW-0853">WD repeat</keyword>
<sequence length="440" mass="48692">MGSVQEMRGDPAGKVNFPLYAVEMLTDRHFVVAGGGGAAKTGVSNGFATYQLTFNGEHCVATQVGKHDTGSRAVMNCTSYEDTQSKCKKLYFVAGLDDHSQLYYINKKFEVARSYSYSDQNENEKSPDNTIRKRKPSEKENDGDLNKSPDSLRKGLLSQRRLRMLAHPMDSIKTDMSPAEESFQKVVRISSNGKLMATGGCDGYIRLWQFPSLKPLRDIKAHEKEVDDIDFSPDCQKIVSVSKDGSAFVWNSKDGNKLCQLEWTPPENAKYLFKRCRFSVSDGAGQRPRLFTITNPMKSKLPSFLQLWDTSSFLLIKSVAYNSSPISALATSPCGKFVAIGSMFGGCVDIYTAFNLKLVKHIENAHSNFITGLAFVPCNTEVGQNITGLSDGAVISISVDNQIRIHRIPQRRYPLPLWGALLLIVVVVCLAFAVCSYLGL</sequence>